<protein>
    <submittedName>
        <fullName evidence="1">Uncharacterized protein</fullName>
    </submittedName>
</protein>
<sequence length="95" mass="11505">MKMIEQEVHFWELYQDDTRYYFSIAIDMSSVVSCWYIHLDAEEAVFYQQNGRPFLHDFAQEIVQQAYRGDFSFLEQREVSEQVQKLMQHAFKAHT</sequence>
<organism evidence="1 2">
    <name type="scientific">Acinetobacter piscicola</name>
    <dbReference type="NCBI Taxonomy" id="2006115"/>
    <lineage>
        <taxon>Bacteria</taxon>
        <taxon>Pseudomonadati</taxon>
        <taxon>Pseudomonadota</taxon>
        <taxon>Gammaproteobacteria</taxon>
        <taxon>Moraxellales</taxon>
        <taxon>Moraxellaceae</taxon>
        <taxon>Acinetobacter</taxon>
    </lineage>
</organism>
<evidence type="ECO:0000313" key="2">
    <source>
        <dbReference type="Proteomes" id="UP000593966"/>
    </source>
</evidence>
<dbReference type="AlphaFoldDB" id="A0A7S6VZQ8"/>
<accession>A0A7S6VZQ8</accession>
<proteinExistence type="predicted"/>
<evidence type="ECO:0000313" key="1">
    <source>
        <dbReference type="EMBL" id="QOW47808.1"/>
    </source>
</evidence>
<dbReference type="Proteomes" id="UP000593966">
    <property type="component" value="Chromosome"/>
</dbReference>
<reference evidence="1 2" key="1">
    <citation type="submission" date="2020-02" db="EMBL/GenBank/DDBJ databases">
        <title>Tigecycline-resistant Acinetobacter species from pigs and migratory birds.</title>
        <authorList>
            <person name="Chen C."/>
            <person name="Sun J."/>
            <person name="Liao X.-P."/>
            <person name="Liu Y.-H."/>
        </authorList>
    </citation>
    <scope>NUCLEOTIDE SEQUENCE [LARGE SCALE GENOMIC DNA]</scope>
    <source>
        <strain evidence="1 2">YH12207_T</strain>
    </source>
</reference>
<keyword evidence="2" id="KW-1185">Reference proteome</keyword>
<gene>
    <name evidence="1" type="ORF">G0028_01220</name>
</gene>
<name>A0A7S6VZQ8_9GAMM</name>
<dbReference type="EMBL" id="CP048659">
    <property type="protein sequence ID" value="QOW47808.1"/>
    <property type="molecule type" value="Genomic_DNA"/>
</dbReference>